<feature type="domain" description="EamA" evidence="6">
    <location>
        <begin position="224"/>
        <end position="362"/>
    </location>
</feature>
<accession>A0AAD3H9C1</accession>
<evidence type="ECO:0000256" key="5">
    <source>
        <dbReference type="SAM" id="Phobius"/>
    </source>
</evidence>
<organism evidence="7 8">
    <name type="scientific">Chaetoceros tenuissimus</name>
    <dbReference type="NCBI Taxonomy" id="426638"/>
    <lineage>
        <taxon>Eukaryota</taxon>
        <taxon>Sar</taxon>
        <taxon>Stramenopiles</taxon>
        <taxon>Ochrophyta</taxon>
        <taxon>Bacillariophyta</taxon>
        <taxon>Coscinodiscophyceae</taxon>
        <taxon>Chaetocerotophycidae</taxon>
        <taxon>Chaetocerotales</taxon>
        <taxon>Chaetocerotaceae</taxon>
        <taxon>Chaetoceros</taxon>
    </lineage>
</organism>
<dbReference type="EMBL" id="BLLK01000047">
    <property type="protein sequence ID" value="GFH55021.1"/>
    <property type="molecule type" value="Genomic_DNA"/>
</dbReference>
<sequence length="400" mass="44432">MPISKETCGLVYILISAILFSFMGAFLKAATQEGIPATQLVFFRAIFQGFFVILGMLCYKEEPVVNKEQEVRLDTQSDHFDWTIDDDDSDDGHDGEYGTVRQESFQEYDPMQQSKRLICIPLGRKGEQRNVVILRGVVGGAFGFICYFYSIKSLPLGDAITLFSIYPVYTIFMAKFFLNESITCRHIIVTILNLIGGTFIAGPSFLSFRNGDDVDAHGEQYNPLGYITALVGGFFAAAVVILIKKAGTSVHTLQLLFSWCCFGFIASIGFGFTIGKVVEGDWVVPENNTTWGYILGTCAVGTMAHALLNYAGRFVPAGLCALIRSTDILWAYILEIVVFHEVPSSTTVLGVALVIISLVMIALEKIREEKIGKKYNLLSRDAELYTREFENEDTSEVEML</sequence>
<keyword evidence="4 5" id="KW-0472">Membrane</keyword>
<feature type="transmembrane region" description="Helical" evidence="5">
    <location>
        <begin position="290"/>
        <end position="308"/>
    </location>
</feature>
<feature type="transmembrane region" description="Helical" evidence="5">
    <location>
        <begin position="132"/>
        <end position="150"/>
    </location>
</feature>
<gene>
    <name evidence="7" type="ORF">CTEN210_11497</name>
</gene>
<feature type="transmembrane region" description="Helical" evidence="5">
    <location>
        <begin position="156"/>
        <end position="178"/>
    </location>
</feature>
<evidence type="ECO:0000259" key="6">
    <source>
        <dbReference type="Pfam" id="PF00892"/>
    </source>
</evidence>
<proteinExistence type="predicted"/>
<feature type="transmembrane region" description="Helical" evidence="5">
    <location>
        <begin position="7"/>
        <end position="27"/>
    </location>
</feature>
<dbReference type="GO" id="GO:0016020">
    <property type="term" value="C:membrane"/>
    <property type="evidence" value="ECO:0007669"/>
    <property type="project" value="UniProtKB-SubCell"/>
</dbReference>
<evidence type="ECO:0000256" key="2">
    <source>
        <dbReference type="ARBA" id="ARBA00022692"/>
    </source>
</evidence>
<feature type="transmembrane region" description="Helical" evidence="5">
    <location>
        <begin position="255"/>
        <end position="278"/>
    </location>
</feature>
<reference evidence="7 8" key="1">
    <citation type="journal article" date="2021" name="Sci. Rep.">
        <title>The genome of the diatom Chaetoceros tenuissimus carries an ancient integrated fragment of an extant virus.</title>
        <authorList>
            <person name="Hongo Y."/>
            <person name="Kimura K."/>
            <person name="Takaki Y."/>
            <person name="Yoshida Y."/>
            <person name="Baba S."/>
            <person name="Kobayashi G."/>
            <person name="Nagasaki K."/>
            <person name="Hano T."/>
            <person name="Tomaru Y."/>
        </authorList>
    </citation>
    <scope>NUCLEOTIDE SEQUENCE [LARGE SCALE GENOMIC DNA]</scope>
    <source>
        <strain evidence="7 8">NIES-3715</strain>
    </source>
</reference>
<keyword evidence="3 5" id="KW-1133">Transmembrane helix</keyword>
<feature type="transmembrane region" description="Helical" evidence="5">
    <location>
        <begin position="345"/>
        <end position="363"/>
    </location>
</feature>
<dbReference type="PANTHER" id="PTHR22911">
    <property type="entry name" value="ACYL-MALONYL CONDENSING ENZYME-RELATED"/>
    <property type="match status" value="1"/>
</dbReference>
<dbReference type="Pfam" id="PF00892">
    <property type="entry name" value="EamA"/>
    <property type="match status" value="2"/>
</dbReference>
<dbReference type="InterPro" id="IPR037185">
    <property type="entry name" value="EmrE-like"/>
</dbReference>
<evidence type="ECO:0000256" key="4">
    <source>
        <dbReference type="ARBA" id="ARBA00023136"/>
    </source>
</evidence>
<dbReference type="AlphaFoldDB" id="A0AAD3H9C1"/>
<feature type="domain" description="EamA" evidence="6">
    <location>
        <begin position="131"/>
        <end position="200"/>
    </location>
</feature>
<dbReference type="SUPFAM" id="SSF103481">
    <property type="entry name" value="Multidrug resistance efflux transporter EmrE"/>
    <property type="match status" value="2"/>
</dbReference>
<evidence type="ECO:0000313" key="8">
    <source>
        <dbReference type="Proteomes" id="UP001054902"/>
    </source>
</evidence>
<comment type="caution">
    <text evidence="7">The sequence shown here is derived from an EMBL/GenBank/DDBJ whole genome shotgun (WGS) entry which is preliminary data.</text>
</comment>
<keyword evidence="2 5" id="KW-0812">Transmembrane</keyword>
<evidence type="ECO:0000256" key="3">
    <source>
        <dbReference type="ARBA" id="ARBA00022989"/>
    </source>
</evidence>
<keyword evidence="8" id="KW-1185">Reference proteome</keyword>
<dbReference type="Proteomes" id="UP001054902">
    <property type="component" value="Unassembled WGS sequence"/>
</dbReference>
<dbReference type="PANTHER" id="PTHR22911:SF6">
    <property type="entry name" value="SOLUTE CARRIER FAMILY 35 MEMBER G1"/>
    <property type="match status" value="1"/>
</dbReference>
<dbReference type="InterPro" id="IPR000620">
    <property type="entry name" value="EamA_dom"/>
</dbReference>
<name>A0AAD3H9C1_9STRA</name>
<protein>
    <recommendedName>
        <fullName evidence="6">EamA domain-containing protein</fullName>
    </recommendedName>
</protein>
<feature type="transmembrane region" description="Helical" evidence="5">
    <location>
        <begin position="39"/>
        <end position="59"/>
    </location>
</feature>
<evidence type="ECO:0000313" key="7">
    <source>
        <dbReference type="EMBL" id="GFH55021.1"/>
    </source>
</evidence>
<feature type="transmembrane region" description="Helical" evidence="5">
    <location>
        <begin position="315"/>
        <end position="333"/>
    </location>
</feature>
<feature type="transmembrane region" description="Helical" evidence="5">
    <location>
        <begin position="187"/>
        <end position="206"/>
    </location>
</feature>
<comment type="subcellular location">
    <subcellularLocation>
        <location evidence="1">Membrane</location>
        <topology evidence="1">Multi-pass membrane protein</topology>
    </subcellularLocation>
</comment>
<feature type="transmembrane region" description="Helical" evidence="5">
    <location>
        <begin position="226"/>
        <end position="243"/>
    </location>
</feature>
<evidence type="ECO:0000256" key="1">
    <source>
        <dbReference type="ARBA" id="ARBA00004141"/>
    </source>
</evidence>
<dbReference type="Gene3D" id="1.10.3730.20">
    <property type="match status" value="1"/>
</dbReference>